<evidence type="ECO:0000256" key="7">
    <source>
        <dbReference type="ARBA" id="ARBA00022807"/>
    </source>
</evidence>
<dbReference type="PROSITE" id="PS50053">
    <property type="entry name" value="UBIQUITIN_2"/>
    <property type="match status" value="1"/>
</dbReference>
<sequence>MTGFALKIKTKTGQHVLRTLSGESTVEKLKTEVSALENIPINRLQILSGFPPKPFDLTSNTTLLSELGIKSGDTLIVEEKAVAAEVSSFSSKSTEDARHHVAENQDGCPGILMKKIVPADNSCLFTSIHFVLNGKVENSESVAPLMRQMIAEAISKDPEAYSEAILGKPNPEYCNWILNDTTWGGGIEIAILSNHFGIEIDVVDTTNAVINKFGEDRDYAHRVLLLFDGIHYDPLYLESIEGNVIQTIFPVDDDKILQEAEQIAKEAKSSRQFTDVNKFRVKCMICNILMSGQGEVQQHAKSTGHMNFGEV</sequence>
<dbReference type="GO" id="GO:0005829">
    <property type="term" value="C:cytosol"/>
    <property type="evidence" value="ECO:0007669"/>
    <property type="project" value="TreeGrafter"/>
</dbReference>
<feature type="domain" description="OTU" evidence="11">
    <location>
        <begin position="112"/>
        <end position="238"/>
    </location>
</feature>
<organism evidence="12">
    <name type="scientific">Photinus pyralis</name>
    <name type="common">Common eastern firefly</name>
    <name type="synonym">Lampyris pyralis</name>
    <dbReference type="NCBI Taxonomy" id="7054"/>
    <lineage>
        <taxon>Eukaryota</taxon>
        <taxon>Metazoa</taxon>
        <taxon>Ecdysozoa</taxon>
        <taxon>Arthropoda</taxon>
        <taxon>Hexapoda</taxon>
        <taxon>Insecta</taxon>
        <taxon>Pterygota</taxon>
        <taxon>Neoptera</taxon>
        <taxon>Endopterygota</taxon>
        <taxon>Coleoptera</taxon>
        <taxon>Polyphaga</taxon>
        <taxon>Elateriformia</taxon>
        <taxon>Elateroidea</taxon>
        <taxon>Lampyridae</taxon>
        <taxon>Lampyrinae</taxon>
        <taxon>Photinus</taxon>
    </lineage>
</organism>
<dbReference type="SUPFAM" id="SSF54001">
    <property type="entry name" value="Cysteine proteinases"/>
    <property type="match status" value="1"/>
</dbReference>
<dbReference type="PROSITE" id="PS50802">
    <property type="entry name" value="OTU"/>
    <property type="match status" value="1"/>
</dbReference>
<keyword evidence="14" id="KW-1185">Reference proteome</keyword>
<dbReference type="Pfam" id="PF24560">
    <property type="entry name" value="zf-C2H2_OTU1_C"/>
    <property type="match status" value="1"/>
</dbReference>
<evidence type="ECO:0000256" key="9">
    <source>
        <dbReference type="RuleBase" id="RU367104"/>
    </source>
</evidence>
<keyword evidence="3" id="KW-0479">Metal-binding</keyword>
<dbReference type="GO" id="GO:0005634">
    <property type="term" value="C:nucleus"/>
    <property type="evidence" value="ECO:0007669"/>
    <property type="project" value="TreeGrafter"/>
</dbReference>
<evidence type="ECO:0000256" key="5">
    <source>
        <dbReference type="ARBA" id="ARBA00022786"/>
    </source>
</evidence>
<keyword evidence="9" id="KW-0963">Cytoplasm</keyword>
<keyword evidence="6 9" id="KW-0378">Hydrolase</keyword>
<dbReference type="GO" id="GO:0036503">
    <property type="term" value="P:ERAD pathway"/>
    <property type="evidence" value="ECO:0007669"/>
    <property type="project" value="TreeGrafter"/>
</dbReference>
<comment type="function">
    <text evidence="9">Hydrolase that can remove conjugated ubiquitin from proteins and may therefore play an important regulatory role at the level of protein turnover by preventing degradation.</text>
</comment>
<keyword evidence="7 9" id="KW-0788">Thiol protease</keyword>
<evidence type="ECO:0000259" key="10">
    <source>
        <dbReference type="PROSITE" id="PS50053"/>
    </source>
</evidence>
<keyword evidence="8" id="KW-0862">Zinc</keyword>
<dbReference type="EMBL" id="VVIM01000002">
    <property type="protein sequence ID" value="KAB0801713.1"/>
    <property type="molecule type" value="Genomic_DNA"/>
</dbReference>
<protein>
    <recommendedName>
        <fullName evidence="9">Ubiquitin thioesterase OTU</fullName>
        <ecNumber evidence="9">3.4.19.12</ecNumber>
    </recommendedName>
</protein>
<comment type="catalytic activity">
    <reaction evidence="1 9">
        <text>Thiol-dependent hydrolysis of ester, thioester, amide, peptide and isopeptide bonds formed by the C-terminal Gly of ubiquitin (a 76-residue protein attached to proteins as an intracellular targeting signal).</text>
        <dbReference type="EC" id="3.4.19.12"/>
    </reaction>
</comment>
<dbReference type="GO" id="GO:0016579">
    <property type="term" value="P:protein deubiquitination"/>
    <property type="evidence" value="ECO:0007669"/>
    <property type="project" value="TreeGrafter"/>
</dbReference>
<dbReference type="InterPro" id="IPR048857">
    <property type="entry name" value="OTU1_Ubl"/>
</dbReference>
<reference evidence="13 14" key="2">
    <citation type="journal article" date="2018" name="Elife">
        <title>Firefly genomes illuminate parallel origins of bioluminescence in beetles.</title>
        <authorList>
            <person name="Fallon T.R."/>
            <person name="Lower S.E."/>
            <person name="Chang C.H."/>
            <person name="Bessho-Uehara M."/>
            <person name="Martin G.J."/>
            <person name="Bewick A.J."/>
            <person name="Behringer M."/>
            <person name="Debat H.J."/>
            <person name="Wong I."/>
            <person name="Day J.C."/>
            <person name="Suvorov A."/>
            <person name="Silva C.J."/>
            <person name="Stanger-Hall K.F."/>
            <person name="Hall D.W."/>
            <person name="Schmitz R.J."/>
            <person name="Nelson D.R."/>
            <person name="Lewis S.M."/>
            <person name="Shigenobu S."/>
            <person name="Bybee S.M."/>
            <person name="Larracuente A.M."/>
            <person name="Oba Y."/>
            <person name="Weng J.K."/>
        </authorList>
    </citation>
    <scope>NUCLEOTIDE SEQUENCE [LARGE SCALE GENOMIC DNA]</scope>
    <source>
        <strain evidence="13">1611_PpyrPB1</strain>
        <tissue evidence="13">Whole body</tissue>
    </source>
</reference>
<dbReference type="GO" id="GO:0004843">
    <property type="term" value="F:cysteine-type deubiquitinase activity"/>
    <property type="evidence" value="ECO:0007669"/>
    <property type="project" value="UniProtKB-UniRule"/>
</dbReference>
<dbReference type="GO" id="GO:0008270">
    <property type="term" value="F:zinc ion binding"/>
    <property type="evidence" value="ECO:0007669"/>
    <property type="project" value="UniProtKB-KW"/>
</dbReference>
<dbReference type="GO" id="GO:0030968">
    <property type="term" value="P:endoplasmic reticulum unfolded protein response"/>
    <property type="evidence" value="ECO:0007669"/>
    <property type="project" value="TreeGrafter"/>
</dbReference>
<dbReference type="InterPro" id="IPR003323">
    <property type="entry name" value="OTU_dom"/>
</dbReference>
<dbReference type="FunFam" id="3.10.20.90:FF:000096">
    <property type="entry name" value="Ubiquitin thioesterase OTU1"/>
    <property type="match status" value="1"/>
</dbReference>
<dbReference type="SUPFAM" id="SSF54236">
    <property type="entry name" value="Ubiquitin-like"/>
    <property type="match status" value="1"/>
</dbReference>
<evidence type="ECO:0000256" key="2">
    <source>
        <dbReference type="ARBA" id="ARBA00022670"/>
    </source>
</evidence>
<keyword evidence="4" id="KW-0863">Zinc-finger</keyword>
<evidence type="ECO:0000259" key="11">
    <source>
        <dbReference type="PROSITE" id="PS50802"/>
    </source>
</evidence>
<dbReference type="Pfam" id="PF02338">
    <property type="entry name" value="OTU"/>
    <property type="match status" value="1"/>
</dbReference>
<evidence type="ECO:0000313" key="13">
    <source>
        <dbReference type="EMBL" id="KAB0801713.1"/>
    </source>
</evidence>
<dbReference type="InterPro" id="IPR057766">
    <property type="entry name" value="Znf-C2H2_OTU1-like_C"/>
</dbReference>
<dbReference type="Gene3D" id="3.90.70.80">
    <property type="match status" value="1"/>
</dbReference>
<evidence type="ECO:0000256" key="8">
    <source>
        <dbReference type="ARBA" id="ARBA00022833"/>
    </source>
</evidence>
<accession>A0A1Y1N977</accession>
<dbReference type="PANTHER" id="PTHR13312">
    <property type="entry name" value="HIV-INDUCED PROTEIN-7-LIKE PROTEASE"/>
    <property type="match status" value="1"/>
</dbReference>
<dbReference type="InterPro" id="IPR038765">
    <property type="entry name" value="Papain-like_cys_pep_sf"/>
</dbReference>
<evidence type="ECO:0000256" key="6">
    <source>
        <dbReference type="ARBA" id="ARBA00022801"/>
    </source>
</evidence>
<dbReference type="OrthoDB" id="65596at2759"/>
<dbReference type="FunCoup" id="A0A1Y1N977">
    <property type="interactions" value="1093"/>
</dbReference>
<dbReference type="EC" id="3.4.19.12" evidence="9"/>
<gene>
    <name evidence="13" type="ORF">PPYR_03899</name>
</gene>
<dbReference type="AlphaFoldDB" id="A0A1Y1N977"/>
<evidence type="ECO:0000313" key="14">
    <source>
        <dbReference type="Proteomes" id="UP000327044"/>
    </source>
</evidence>
<evidence type="ECO:0000256" key="4">
    <source>
        <dbReference type="ARBA" id="ARBA00022771"/>
    </source>
</evidence>
<comment type="subcellular location">
    <subcellularLocation>
        <location evidence="9">Cytoplasm</location>
    </subcellularLocation>
</comment>
<evidence type="ECO:0000256" key="1">
    <source>
        <dbReference type="ARBA" id="ARBA00000707"/>
    </source>
</evidence>
<dbReference type="CDD" id="cd17059">
    <property type="entry name" value="Ubl_OTU1"/>
    <property type="match status" value="1"/>
</dbReference>
<dbReference type="Pfam" id="PF21403">
    <property type="entry name" value="OTU1_UBXL"/>
    <property type="match status" value="1"/>
</dbReference>
<dbReference type="InParanoid" id="A0A1Y1N977"/>
<dbReference type="InterPro" id="IPR000626">
    <property type="entry name" value="Ubiquitin-like_dom"/>
</dbReference>
<dbReference type="Proteomes" id="UP000327044">
    <property type="component" value="Unassembled WGS sequence"/>
</dbReference>
<name>A0A1Y1N977_PHOPY</name>
<keyword evidence="2" id="KW-0645">Protease</keyword>
<reference evidence="13" key="3">
    <citation type="submission" date="2019-08" db="EMBL/GenBank/DDBJ databases">
        <authorList>
            <consortium name="Photinus pyralis genome working group"/>
            <person name="Fallon T.R."/>
            <person name="Sander Lower S.E."/>
            <person name="Weng J.-K."/>
        </authorList>
    </citation>
    <scope>NUCLEOTIDE SEQUENCE</scope>
    <source>
        <strain evidence="13">1611_PpyrPB1</strain>
        <tissue evidence="13">Whole body</tissue>
    </source>
</reference>
<dbReference type="Gene3D" id="3.10.20.90">
    <property type="entry name" value="Phosphatidylinositol 3-kinase Catalytic Subunit, Chain A, domain 1"/>
    <property type="match status" value="1"/>
</dbReference>
<dbReference type="PANTHER" id="PTHR13312:SF0">
    <property type="entry name" value="UBIQUITIN THIOESTERASE OTU1"/>
    <property type="match status" value="1"/>
</dbReference>
<proteinExistence type="predicted"/>
<dbReference type="SMART" id="SM00213">
    <property type="entry name" value="UBQ"/>
    <property type="match status" value="1"/>
</dbReference>
<dbReference type="EMBL" id="GEZM01011806">
    <property type="protein sequence ID" value="JAV93430.1"/>
    <property type="molecule type" value="Transcribed_RNA"/>
</dbReference>
<evidence type="ECO:0000313" key="12">
    <source>
        <dbReference type="EMBL" id="JAV93430.1"/>
    </source>
</evidence>
<dbReference type="CDD" id="cd22745">
    <property type="entry name" value="OTU_OTU1"/>
    <property type="match status" value="1"/>
</dbReference>
<reference evidence="12" key="1">
    <citation type="journal article" date="2016" name="Sci. Rep.">
        <title>Molecular characterization of firefly nuptial gifts: a multi-omics approach sheds light on postcopulatory sexual selection.</title>
        <authorList>
            <person name="Al-Wathiqui N."/>
            <person name="Fallon T.R."/>
            <person name="South A."/>
            <person name="Weng J.K."/>
            <person name="Lewis S.M."/>
        </authorList>
    </citation>
    <scope>NUCLEOTIDE SEQUENCE</scope>
</reference>
<dbReference type="InterPro" id="IPR029071">
    <property type="entry name" value="Ubiquitin-like_domsf"/>
</dbReference>
<keyword evidence="5 9" id="KW-0833">Ubl conjugation pathway</keyword>
<feature type="domain" description="Ubiquitin-like" evidence="10">
    <location>
        <begin position="4"/>
        <end position="77"/>
    </location>
</feature>
<evidence type="ECO:0000256" key="3">
    <source>
        <dbReference type="ARBA" id="ARBA00022723"/>
    </source>
</evidence>
<dbReference type="EMBL" id="GEZM01011805">
    <property type="protein sequence ID" value="JAV93431.1"/>
    <property type="molecule type" value="Transcribed_RNA"/>
</dbReference>